<dbReference type="FunFam" id="3.30.170.10:FF:000001">
    <property type="entry name" value="Cyclin-dependent kinases regulatory subunit"/>
    <property type="match status" value="1"/>
</dbReference>
<organism evidence="5 6">
    <name type="scientific">Sphaeroforma arctica JP610</name>
    <dbReference type="NCBI Taxonomy" id="667725"/>
    <lineage>
        <taxon>Eukaryota</taxon>
        <taxon>Ichthyosporea</taxon>
        <taxon>Ichthyophonida</taxon>
        <taxon>Sphaeroforma</taxon>
    </lineage>
</organism>
<dbReference type="Pfam" id="PF01111">
    <property type="entry name" value="CKS"/>
    <property type="match status" value="1"/>
</dbReference>
<keyword evidence="5" id="KW-0808">Transferase</keyword>
<dbReference type="SMART" id="SM01084">
    <property type="entry name" value="CKS"/>
    <property type="match status" value="1"/>
</dbReference>
<dbReference type="InterPro" id="IPR036858">
    <property type="entry name" value="Cyclin-dep_kinase_reg-sub_sf"/>
</dbReference>
<dbReference type="OrthoDB" id="440676at2759"/>
<dbReference type="STRING" id="667725.A0A0L0GA03"/>
<dbReference type="Gene3D" id="3.30.170.10">
    <property type="entry name" value="Cyclin-dependent kinase, regulatory subunit"/>
    <property type="match status" value="1"/>
</dbReference>
<dbReference type="GO" id="GO:0016538">
    <property type="term" value="F:cyclin-dependent protein serine/threonine kinase regulator activity"/>
    <property type="evidence" value="ECO:0007669"/>
    <property type="project" value="InterPro"/>
</dbReference>
<dbReference type="AlphaFoldDB" id="A0A0L0GA03"/>
<comment type="function">
    <text evidence="4">Binds to the catalytic subunit of the cyclin dependent kinases and is essential for their biological function.</text>
</comment>
<dbReference type="InterPro" id="IPR000789">
    <property type="entry name" value="Cyclin-dep_kinase_reg-sub"/>
</dbReference>
<dbReference type="SUPFAM" id="SSF55637">
    <property type="entry name" value="Cell cycle regulatory proteins"/>
    <property type="match status" value="1"/>
</dbReference>
<proteinExistence type="inferred from homology"/>
<evidence type="ECO:0000256" key="2">
    <source>
        <dbReference type="ARBA" id="ARBA00022618"/>
    </source>
</evidence>
<dbReference type="EMBL" id="KQ241686">
    <property type="protein sequence ID" value="KNC85739.1"/>
    <property type="molecule type" value="Genomic_DNA"/>
</dbReference>
<accession>A0A0L0GA03</accession>
<dbReference type="PRINTS" id="PR00296">
    <property type="entry name" value="CYCLINKINASE"/>
</dbReference>
<dbReference type="eggNOG" id="KOG3484">
    <property type="taxonomic scope" value="Eukaryota"/>
</dbReference>
<name>A0A0L0GA03_9EUKA</name>
<dbReference type="Proteomes" id="UP000054560">
    <property type="component" value="Unassembled WGS sequence"/>
</dbReference>
<keyword evidence="6" id="KW-1185">Reference proteome</keyword>
<dbReference type="RefSeq" id="XP_014159642.1">
    <property type="nucleotide sequence ID" value="XM_014304167.1"/>
</dbReference>
<dbReference type="RefSeq" id="XP_014159641.1">
    <property type="nucleotide sequence ID" value="XM_014304166.1"/>
</dbReference>
<keyword evidence="2 4" id="KW-0132">Cell division</keyword>
<dbReference type="GeneID" id="25902584"/>
<sequence length="83" mass="10192">MPTADKNITYSDKYCDEIYEYRHVTLPMDLAQNTPKDRLMTESEWRKLGIQQSRGWEHYMIHKPERHMIMFRREHHLSNNPMI</sequence>
<keyword evidence="3 4" id="KW-0131">Cell cycle</keyword>
<dbReference type="PANTHER" id="PTHR23415">
    <property type="entry name" value="CYCLIN-DEPENDENT KINASES REGULATORY SUBUNIT/60S RIBOSOME SUBUNIT BIOGENESIS PROTEIN NIP7"/>
    <property type="match status" value="1"/>
</dbReference>
<comment type="similarity">
    <text evidence="1 4">Belongs to the CKS family.</text>
</comment>
<evidence type="ECO:0000313" key="6">
    <source>
        <dbReference type="Proteomes" id="UP000054560"/>
    </source>
</evidence>
<dbReference type="GO" id="GO:0051301">
    <property type="term" value="P:cell division"/>
    <property type="evidence" value="ECO:0007669"/>
    <property type="project" value="UniProtKB-UniRule"/>
</dbReference>
<evidence type="ECO:0000256" key="4">
    <source>
        <dbReference type="RuleBase" id="RU311113"/>
    </source>
</evidence>
<evidence type="ECO:0000256" key="3">
    <source>
        <dbReference type="ARBA" id="ARBA00023306"/>
    </source>
</evidence>
<keyword evidence="5" id="KW-0418">Kinase</keyword>
<protein>
    <recommendedName>
        <fullName evidence="4">Cyclin-dependent kinases regulatory subunit</fullName>
    </recommendedName>
</protein>
<dbReference type="EMBL" id="KQ241686">
    <property type="protein sequence ID" value="KNC85740.1"/>
    <property type="molecule type" value="Genomic_DNA"/>
</dbReference>
<reference evidence="5 6" key="1">
    <citation type="submission" date="2011-02" db="EMBL/GenBank/DDBJ databases">
        <title>The Genome Sequence of Sphaeroforma arctica JP610.</title>
        <authorList>
            <consortium name="The Broad Institute Genome Sequencing Platform"/>
            <person name="Russ C."/>
            <person name="Cuomo C."/>
            <person name="Young S.K."/>
            <person name="Zeng Q."/>
            <person name="Gargeya S."/>
            <person name="Alvarado L."/>
            <person name="Berlin A."/>
            <person name="Chapman S.B."/>
            <person name="Chen Z."/>
            <person name="Freedman E."/>
            <person name="Gellesch M."/>
            <person name="Goldberg J."/>
            <person name="Griggs A."/>
            <person name="Gujja S."/>
            <person name="Heilman E."/>
            <person name="Heiman D."/>
            <person name="Howarth C."/>
            <person name="Mehta T."/>
            <person name="Neiman D."/>
            <person name="Pearson M."/>
            <person name="Roberts A."/>
            <person name="Saif S."/>
            <person name="Shea T."/>
            <person name="Shenoy N."/>
            <person name="Sisk P."/>
            <person name="Stolte C."/>
            <person name="Sykes S."/>
            <person name="White J."/>
            <person name="Yandava C."/>
            <person name="Burger G."/>
            <person name="Gray M.W."/>
            <person name="Holland P.W.H."/>
            <person name="King N."/>
            <person name="Lang F.B.F."/>
            <person name="Roger A.J."/>
            <person name="Ruiz-Trillo I."/>
            <person name="Haas B."/>
            <person name="Nusbaum C."/>
            <person name="Birren B."/>
        </authorList>
    </citation>
    <scope>NUCLEOTIDE SEQUENCE [LARGE SCALE GENOMIC DNA]</scope>
    <source>
        <strain evidence="5 6">JP610</strain>
    </source>
</reference>
<evidence type="ECO:0000256" key="1">
    <source>
        <dbReference type="ARBA" id="ARBA00007782"/>
    </source>
</evidence>
<gene>
    <name evidence="5" type="ORF">SARC_02080</name>
</gene>
<evidence type="ECO:0000313" key="5">
    <source>
        <dbReference type="EMBL" id="KNC85739.1"/>
    </source>
</evidence>
<dbReference type="GO" id="GO:0016301">
    <property type="term" value="F:kinase activity"/>
    <property type="evidence" value="ECO:0007669"/>
    <property type="project" value="UniProtKB-KW"/>
</dbReference>